<evidence type="ECO:0000313" key="1">
    <source>
        <dbReference type="EMBL" id="MXP74977.1"/>
    </source>
</evidence>
<dbReference type="InterPro" id="IPR036412">
    <property type="entry name" value="HAD-like_sf"/>
</dbReference>
<name>A0A7X3MEQ9_9FIRM</name>
<dbReference type="RefSeq" id="WP_159756438.1">
    <property type="nucleotide sequence ID" value="NZ_CASSPE010000062.1"/>
</dbReference>
<dbReference type="PROSITE" id="PS01229">
    <property type="entry name" value="COF_2"/>
    <property type="match status" value="1"/>
</dbReference>
<dbReference type="Gene3D" id="3.40.50.1000">
    <property type="entry name" value="HAD superfamily/HAD-like"/>
    <property type="match status" value="1"/>
</dbReference>
<dbReference type="PANTHER" id="PTHR10000:SF8">
    <property type="entry name" value="HAD SUPERFAMILY HYDROLASE-LIKE, TYPE 3"/>
    <property type="match status" value="1"/>
</dbReference>
<keyword evidence="1" id="KW-0378">Hydrolase</keyword>
<dbReference type="Gene3D" id="3.30.1240.10">
    <property type="match status" value="1"/>
</dbReference>
<reference evidence="1 2" key="1">
    <citation type="submission" date="2019-12" db="EMBL/GenBank/DDBJ databases">
        <title>Sporaefaciens musculi gen. nov., sp. nov., a novel bacterium isolated from the caecum of an obese mouse.</title>
        <authorList>
            <person name="Rasmussen T.S."/>
            <person name="Streidl T."/>
            <person name="Hitch T.C.A."/>
            <person name="Wortmann E."/>
            <person name="Deptula P."/>
            <person name="Hansen M."/>
            <person name="Nielsen D.S."/>
            <person name="Clavel T."/>
            <person name="Vogensen F.K."/>
        </authorList>
    </citation>
    <scope>NUCLEOTIDE SEQUENCE [LARGE SCALE GENOMIC DNA]</scope>
    <source>
        <strain evidence="1 2">WCA-9-b2</strain>
    </source>
</reference>
<dbReference type="InterPro" id="IPR000150">
    <property type="entry name" value="Cof"/>
</dbReference>
<dbReference type="GO" id="GO:0000287">
    <property type="term" value="F:magnesium ion binding"/>
    <property type="evidence" value="ECO:0007669"/>
    <property type="project" value="TreeGrafter"/>
</dbReference>
<dbReference type="PANTHER" id="PTHR10000">
    <property type="entry name" value="PHOSPHOSERINE PHOSPHATASE"/>
    <property type="match status" value="1"/>
</dbReference>
<keyword evidence="2" id="KW-1185">Reference proteome</keyword>
<dbReference type="SFLD" id="SFLDS00003">
    <property type="entry name" value="Haloacid_Dehalogenase"/>
    <property type="match status" value="1"/>
</dbReference>
<dbReference type="AlphaFoldDB" id="A0A7X3MEQ9"/>
<comment type="caution">
    <text evidence="1">The sequence shown here is derived from an EMBL/GenBank/DDBJ whole genome shotgun (WGS) entry which is preliminary data.</text>
</comment>
<dbReference type="SUPFAM" id="SSF56784">
    <property type="entry name" value="HAD-like"/>
    <property type="match status" value="1"/>
</dbReference>
<dbReference type="PROSITE" id="PS01228">
    <property type="entry name" value="COF_1"/>
    <property type="match status" value="1"/>
</dbReference>
<dbReference type="NCBIfam" id="TIGR01484">
    <property type="entry name" value="HAD-SF-IIB"/>
    <property type="match status" value="1"/>
</dbReference>
<dbReference type="CDD" id="cd07516">
    <property type="entry name" value="HAD_Pase"/>
    <property type="match status" value="1"/>
</dbReference>
<dbReference type="NCBIfam" id="TIGR00099">
    <property type="entry name" value="Cof-subfamily"/>
    <property type="match status" value="1"/>
</dbReference>
<proteinExistence type="predicted"/>
<dbReference type="EMBL" id="WUQX01000001">
    <property type="protein sequence ID" value="MXP74977.1"/>
    <property type="molecule type" value="Genomic_DNA"/>
</dbReference>
<protein>
    <submittedName>
        <fullName evidence="1">Cof-type HAD-IIB family hydrolase</fullName>
    </submittedName>
</protein>
<dbReference type="Proteomes" id="UP000460412">
    <property type="component" value="Unassembled WGS sequence"/>
</dbReference>
<accession>A0A7X3MEQ9</accession>
<sequence>MKVKLIGMDLDGTLLTSKKELTAYTKEILSRAVKQGIIVMPATGRPLKGITDDLLEFSGFRYAVTANGGRVVKLRTGEALFEELVPVETARKVLEVLGHYDTLREIYFDGTGYAQADKLKDIERYLEEAPMMEYIMRTRIPVPDLWAKFEEENRAVDKVQGLFVSLEERAMAIRELREVSGIEITGALKKNIEVNAAGVNKGRALIKLGELLGIRREEIMAFGDGANDLKMIKEVGVGVAMENAKDELKEAADYIAGSNDKDGVARFIETYVLS</sequence>
<dbReference type="PRINTS" id="PR00119">
    <property type="entry name" value="CATATPASE"/>
</dbReference>
<dbReference type="Pfam" id="PF08282">
    <property type="entry name" value="Hydrolase_3"/>
    <property type="match status" value="1"/>
</dbReference>
<evidence type="ECO:0000313" key="2">
    <source>
        <dbReference type="Proteomes" id="UP000460412"/>
    </source>
</evidence>
<dbReference type="SFLD" id="SFLDG01140">
    <property type="entry name" value="C2.B:_Phosphomannomutase_and_P"/>
    <property type="match status" value="1"/>
</dbReference>
<dbReference type="GO" id="GO:0005829">
    <property type="term" value="C:cytosol"/>
    <property type="evidence" value="ECO:0007669"/>
    <property type="project" value="TreeGrafter"/>
</dbReference>
<dbReference type="GO" id="GO:0016791">
    <property type="term" value="F:phosphatase activity"/>
    <property type="evidence" value="ECO:0007669"/>
    <property type="project" value="TreeGrafter"/>
</dbReference>
<dbReference type="InterPro" id="IPR006379">
    <property type="entry name" value="HAD-SF_hydro_IIB"/>
</dbReference>
<dbReference type="InterPro" id="IPR023214">
    <property type="entry name" value="HAD_sf"/>
</dbReference>
<organism evidence="1 2">
    <name type="scientific">Sporofaciens musculi</name>
    <dbReference type="NCBI Taxonomy" id="2681861"/>
    <lineage>
        <taxon>Bacteria</taxon>
        <taxon>Bacillati</taxon>
        <taxon>Bacillota</taxon>
        <taxon>Clostridia</taxon>
        <taxon>Lachnospirales</taxon>
        <taxon>Lachnospiraceae</taxon>
        <taxon>Sporofaciens</taxon>
    </lineage>
</organism>
<gene>
    <name evidence="1" type="ORF">GN277_06155</name>
</gene>